<keyword evidence="3" id="KW-1185">Reference proteome</keyword>
<name>A0A1A9VUY8_GLOAU</name>
<dbReference type="EnsemblMetazoa" id="GAUT048522-RA">
    <property type="protein sequence ID" value="GAUT048522-PA"/>
    <property type="gene ID" value="GAUT048522"/>
</dbReference>
<accession>A0A1A9VUY8</accession>
<feature type="region of interest" description="Disordered" evidence="1">
    <location>
        <begin position="147"/>
        <end position="193"/>
    </location>
</feature>
<evidence type="ECO:0000313" key="3">
    <source>
        <dbReference type="Proteomes" id="UP000078200"/>
    </source>
</evidence>
<proteinExistence type="predicted"/>
<evidence type="ECO:0000313" key="2">
    <source>
        <dbReference type="EnsemblMetazoa" id="GAUT048522-PA"/>
    </source>
</evidence>
<evidence type="ECO:0000256" key="1">
    <source>
        <dbReference type="SAM" id="MobiDB-lite"/>
    </source>
</evidence>
<dbReference type="AlphaFoldDB" id="A0A1A9VUY8"/>
<organism evidence="2 3">
    <name type="scientific">Glossina austeni</name>
    <name type="common">Savannah tsetse fly</name>
    <dbReference type="NCBI Taxonomy" id="7395"/>
    <lineage>
        <taxon>Eukaryota</taxon>
        <taxon>Metazoa</taxon>
        <taxon>Ecdysozoa</taxon>
        <taxon>Arthropoda</taxon>
        <taxon>Hexapoda</taxon>
        <taxon>Insecta</taxon>
        <taxon>Pterygota</taxon>
        <taxon>Neoptera</taxon>
        <taxon>Endopterygota</taxon>
        <taxon>Diptera</taxon>
        <taxon>Brachycera</taxon>
        <taxon>Muscomorpha</taxon>
        <taxon>Hippoboscoidea</taxon>
        <taxon>Glossinidae</taxon>
        <taxon>Glossina</taxon>
    </lineage>
</organism>
<dbReference type="VEuPathDB" id="VectorBase:GAUT048522"/>
<dbReference type="STRING" id="7395.A0A1A9VUY8"/>
<feature type="compositionally biased region" description="Low complexity" evidence="1">
    <location>
        <begin position="167"/>
        <end position="193"/>
    </location>
</feature>
<feature type="compositionally biased region" description="Basic and acidic residues" evidence="1">
    <location>
        <begin position="147"/>
        <end position="158"/>
    </location>
</feature>
<sequence length="193" mass="21693">MIRCEDEMLPSADCRPYVRTSIANFDNVTPSQKFTSCSELLSESEFHITEEDLIECCNKVEVEVGMEVMTKEVNNNTDTPDGGDKNNKTIVEIIFEDFSTTPFNSPTESSEKNLKRTSLFILREKPKRCYSRKEKVKSNLEEKFKGAIDDKNDKHLLNDPDDPIQISVSSSSNRKNTSPVSLSLSSIVPSAVS</sequence>
<reference evidence="2" key="1">
    <citation type="submission" date="2020-05" db="UniProtKB">
        <authorList>
            <consortium name="EnsemblMetazoa"/>
        </authorList>
    </citation>
    <scope>IDENTIFICATION</scope>
    <source>
        <strain evidence="2">TTRI</strain>
    </source>
</reference>
<dbReference type="Proteomes" id="UP000078200">
    <property type="component" value="Unassembled WGS sequence"/>
</dbReference>
<protein>
    <submittedName>
        <fullName evidence="2">Uncharacterized protein</fullName>
    </submittedName>
</protein>